<comment type="caution">
    <text evidence="2">The sequence shown here is derived from an EMBL/GenBank/DDBJ whole genome shotgun (WGS) entry which is preliminary data.</text>
</comment>
<proteinExistence type="predicted"/>
<protein>
    <recommendedName>
        <fullName evidence="4">Cuticle protein</fullName>
    </recommendedName>
</protein>
<dbReference type="Proteomes" id="UP000037510">
    <property type="component" value="Unassembled WGS sequence"/>
</dbReference>
<evidence type="ECO:0000313" key="2">
    <source>
        <dbReference type="EMBL" id="KOB51872.1"/>
    </source>
</evidence>
<keyword evidence="1" id="KW-0732">Signal</keyword>
<sequence>MKLFVFALFVAAATAAPLDDSNGPVELIVNGVPDGQPLEIGDIVDIKLKEHSAGEVSATNLLHPFTAVGIAEAAAAAVVEAPIAVVLPEAPEPEVTFPEAVVLPAPAQPEVTIPEAVVLPAPAQPEVTTPEAVVLPAPAQPEVVFPESVALPSPAEPEVVLPSPAVPEVEIAEPVPASTAQFPTGEVYNDGNVQVTVNAPQEAGVMSTIQGWFNMVITYFNDDGVQTTQQ</sequence>
<evidence type="ECO:0000313" key="3">
    <source>
        <dbReference type="Proteomes" id="UP000037510"/>
    </source>
</evidence>
<evidence type="ECO:0000256" key="1">
    <source>
        <dbReference type="SAM" id="SignalP"/>
    </source>
</evidence>
<name>A0A0L7K323_OPEBR</name>
<evidence type="ECO:0008006" key="4">
    <source>
        <dbReference type="Google" id="ProtNLM"/>
    </source>
</evidence>
<reference evidence="2 3" key="1">
    <citation type="journal article" date="2015" name="Genome Biol. Evol.">
        <title>The genome of winter moth (Operophtera brumata) provides a genomic perspective on sexual dimorphism and phenology.</title>
        <authorList>
            <person name="Derks M.F."/>
            <person name="Smit S."/>
            <person name="Salis L."/>
            <person name="Schijlen E."/>
            <person name="Bossers A."/>
            <person name="Mateman C."/>
            <person name="Pijl A.S."/>
            <person name="de Ridder D."/>
            <person name="Groenen M.A."/>
            <person name="Visser M.E."/>
            <person name="Megens H.J."/>
        </authorList>
    </citation>
    <scope>NUCLEOTIDE SEQUENCE [LARGE SCALE GENOMIC DNA]</scope>
    <source>
        <strain evidence="2">WM2013NL</strain>
        <tissue evidence="2">Head and thorax</tissue>
    </source>
</reference>
<dbReference type="AlphaFoldDB" id="A0A0L7K323"/>
<dbReference type="EMBL" id="JTDY01016950">
    <property type="protein sequence ID" value="KOB51872.1"/>
    <property type="molecule type" value="Genomic_DNA"/>
</dbReference>
<feature type="chain" id="PRO_5012204257" description="Cuticle protein" evidence="1">
    <location>
        <begin position="16"/>
        <end position="230"/>
    </location>
</feature>
<accession>A0A0L7K323</accession>
<feature type="non-terminal residue" evidence="2">
    <location>
        <position position="230"/>
    </location>
</feature>
<keyword evidence="3" id="KW-1185">Reference proteome</keyword>
<organism evidence="2 3">
    <name type="scientific">Operophtera brumata</name>
    <name type="common">Winter moth</name>
    <name type="synonym">Phalaena brumata</name>
    <dbReference type="NCBI Taxonomy" id="104452"/>
    <lineage>
        <taxon>Eukaryota</taxon>
        <taxon>Metazoa</taxon>
        <taxon>Ecdysozoa</taxon>
        <taxon>Arthropoda</taxon>
        <taxon>Hexapoda</taxon>
        <taxon>Insecta</taxon>
        <taxon>Pterygota</taxon>
        <taxon>Neoptera</taxon>
        <taxon>Endopterygota</taxon>
        <taxon>Lepidoptera</taxon>
        <taxon>Glossata</taxon>
        <taxon>Ditrysia</taxon>
        <taxon>Geometroidea</taxon>
        <taxon>Geometridae</taxon>
        <taxon>Larentiinae</taxon>
        <taxon>Operophtera</taxon>
    </lineage>
</organism>
<gene>
    <name evidence="2" type="ORF">OBRU01_26991</name>
</gene>
<feature type="signal peptide" evidence="1">
    <location>
        <begin position="1"/>
        <end position="15"/>
    </location>
</feature>